<name>A0ACC4AST1_POPAL</name>
<organism evidence="1 2">
    <name type="scientific">Populus alba</name>
    <name type="common">White poplar</name>
    <dbReference type="NCBI Taxonomy" id="43335"/>
    <lineage>
        <taxon>Eukaryota</taxon>
        <taxon>Viridiplantae</taxon>
        <taxon>Streptophyta</taxon>
        <taxon>Embryophyta</taxon>
        <taxon>Tracheophyta</taxon>
        <taxon>Spermatophyta</taxon>
        <taxon>Magnoliopsida</taxon>
        <taxon>eudicotyledons</taxon>
        <taxon>Gunneridae</taxon>
        <taxon>Pentapetalae</taxon>
        <taxon>rosids</taxon>
        <taxon>fabids</taxon>
        <taxon>Malpighiales</taxon>
        <taxon>Salicaceae</taxon>
        <taxon>Saliceae</taxon>
        <taxon>Populus</taxon>
    </lineage>
</organism>
<comment type="caution">
    <text evidence="1">The sequence shown here is derived from an EMBL/GenBank/DDBJ whole genome shotgun (WGS) entry which is preliminary data.</text>
</comment>
<sequence length="281" mass="31801">MWMTDKRYLALTSRAVAVRLDLISKVHGIEQVENYFNNIPTKLKGLESYGALLNCYAYVKSVEKAEAVMQRMRELGFARKPLVFTVMLNLYYKTGNTEKLDPLMREMEENGISLDKFAYCIRLSSYAAASDIEGMEKTLKRIESDPNVVLDWATYATVANGYSKVGLLDKALEMLKRCERLITGERRSTPYDYLMTQYATTGTKEDVLRHLKDSGDMDNAEGFINLLREKDIISLDIQDKLLDYIKDRDSRLDALSALKGSSLHGIRPDQAEKGSSDSVSG</sequence>
<proteinExistence type="predicted"/>
<dbReference type="Proteomes" id="UP000309997">
    <property type="component" value="Unassembled WGS sequence"/>
</dbReference>
<evidence type="ECO:0000313" key="1">
    <source>
        <dbReference type="EMBL" id="KAL3569250.1"/>
    </source>
</evidence>
<accession>A0ACC4AST1</accession>
<evidence type="ECO:0000313" key="2">
    <source>
        <dbReference type="Proteomes" id="UP000309997"/>
    </source>
</evidence>
<gene>
    <name evidence="1" type="ORF">D5086_029140</name>
</gene>
<protein>
    <submittedName>
        <fullName evidence="1">Uncharacterized protein</fullName>
    </submittedName>
</protein>
<reference evidence="1 2" key="1">
    <citation type="journal article" date="2024" name="Plant Biotechnol. J.">
        <title>Genome and CRISPR/Cas9 system of a widespread forest tree (Populus alba) in the world.</title>
        <authorList>
            <person name="Liu Y.J."/>
            <person name="Jiang P.F."/>
            <person name="Han X.M."/>
            <person name="Li X.Y."/>
            <person name="Wang H.M."/>
            <person name="Wang Y.J."/>
            <person name="Wang X.X."/>
            <person name="Zeng Q.Y."/>
        </authorList>
    </citation>
    <scope>NUCLEOTIDE SEQUENCE [LARGE SCALE GENOMIC DNA]</scope>
    <source>
        <strain evidence="2">cv. PAL-ZL1</strain>
    </source>
</reference>
<dbReference type="EMBL" id="RCHU02000016">
    <property type="protein sequence ID" value="KAL3569250.1"/>
    <property type="molecule type" value="Genomic_DNA"/>
</dbReference>
<keyword evidence="2" id="KW-1185">Reference proteome</keyword>